<evidence type="ECO:0000313" key="2">
    <source>
        <dbReference type="Proteomes" id="UP001597544"/>
    </source>
</evidence>
<protein>
    <submittedName>
        <fullName evidence="1">Uncharacterized protein</fullName>
    </submittedName>
</protein>
<dbReference type="RefSeq" id="WP_377505100.1">
    <property type="nucleotide sequence ID" value="NZ_JBHULU010000010.1"/>
</dbReference>
<keyword evidence="2" id="KW-1185">Reference proteome</keyword>
<accession>A0ABW5IKB5</accession>
<reference evidence="2" key="1">
    <citation type="journal article" date="2019" name="Int. J. Syst. Evol. Microbiol.">
        <title>The Global Catalogue of Microorganisms (GCM) 10K type strain sequencing project: providing services to taxonomists for standard genome sequencing and annotation.</title>
        <authorList>
            <consortium name="The Broad Institute Genomics Platform"/>
            <consortium name="The Broad Institute Genome Sequencing Center for Infectious Disease"/>
            <person name="Wu L."/>
            <person name="Ma J."/>
        </authorList>
    </citation>
    <scope>NUCLEOTIDE SEQUENCE [LARGE SCALE GENOMIC DNA]</scope>
    <source>
        <strain evidence="2">KCTC 42498</strain>
    </source>
</reference>
<dbReference type="Proteomes" id="UP001597544">
    <property type="component" value="Unassembled WGS sequence"/>
</dbReference>
<proteinExistence type="predicted"/>
<sequence>MAKNDLNWHTTEAHFLEALLLATGGEGSVPLQEVLLMADAIDGTVFTLDEVAQAMLKLLAAGLLTIQKNKLIITQEALSLIGSEAEVEKDRLLILLQTRELTPESVSEAEAVLKRYKLKNYYQQYVEQFG</sequence>
<comment type="caution">
    <text evidence="1">The sequence shown here is derived from an EMBL/GenBank/DDBJ whole genome shotgun (WGS) entry which is preliminary data.</text>
</comment>
<organism evidence="1 2">
    <name type="scientific">Pontibacter locisalis</name>
    <dbReference type="NCBI Taxonomy" id="1719035"/>
    <lineage>
        <taxon>Bacteria</taxon>
        <taxon>Pseudomonadati</taxon>
        <taxon>Bacteroidota</taxon>
        <taxon>Cytophagia</taxon>
        <taxon>Cytophagales</taxon>
        <taxon>Hymenobacteraceae</taxon>
        <taxon>Pontibacter</taxon>
    </lineage>
</organism>
<gene>
    <name evidence="1" type="ORF">ACFSRY_08015</name>
</gene>
<dbReference type="EMBL" id="JBHULU010000010">
    <property type="protein sequence ID" value="MFD2513810.1"/>
    <property type="molecule type" value="Genomic_DNA"/>
</dbReference>
<name>A0ABW5IKB5_9BACT</name>
<evidence type="ECO:0000313" key="1">
    <source>
        <dbReference type="EMBL" id="MFD2513810.1"/>
    </source>
</evidence>